<dbReference type="PANTHER" id="PTHR10434">
    <property type="entry name" value="1-ACYL-SN-GLYCEROL-3-PHOSPHATE ACYLTRANSFERASE"/>
    <property type="match status" value="1"/>
</dbReference>
<evidence type="ECO:0000313" key="9">
    <source>
        <dbReference type="Proteomes" id="UP000077519"/>
    </source>
</evidence>
<evidence type="ECO:0000256" key="3">
    <source>
        <dbReference type="ARBA" id="ARBA00022679"/>
    </source>
</evidence>
<keyword evidence="2" id="KW-0444">Lipid biosynthesis</keyword>
<evidence type="ECO:0000256" key="6">
    <source>
        <dbReference type="SAM" id="Phobius"/>
    </source>
</evidence>
<comment type="pathway">
    <text evidence="1">Lipid metabolism.</text>
</comment>
<keyword evidence="5 8" id="KW-0012">Acyltransferase</keyword>
<comment type="caution">
    <text evidence="8">The sequence shown here is derived from an EMBL/GenBank/DDBJ whole genome shotgun (WGS) entry which is preliminary data.</text>
</comment>
<dbReference type="Pfam" id="PF01553">
    <property type="entry name" value="Acyltransferase"/>
    <property type="match status" value="1"/>
</dbReference>
<dbReference type="EMBL" id="LVHI01000023">
    <property type="protein sequence ID" value="OAK52666.1"/>
    <property type="molecule type" value="Genomic_DNA"/>
</dbReference>
<dbReference type="AlphaFoldDB" id="A0A177YAW3"/>
<dbReference type="SMART" id="SM00563">
    <property type="entry name" value="PlsC"/>
    <property type="match status" value="1"/>
</dbReference>
<keyword evidence="9" id="KW-1185">Reference proteome</keyword>
<dbReference type="InterPro" id="IPR002123">
    <property type="entry name" value="Plipid/glycerol_acylTrfase"/>
</dbReference>
<evidence type="ECO:0000256" key="1">
    <source>
        <dbReference type="ARBA" id="ARBA00005189"/>
    </source>
</evidence>
<dbReference type="SUPFAM" id="SSF69593">
    <property type="entry name" value="Glycerol-3-phosphate (1)-acyltransferase"/>
    <property type="match status" value="1"/>
</dbReference>
<dbReference type="CDD" id="cd07989">
    <property type="entry name" value="LPLAT_AGPAT-like"/>
    <property type="match status" value="1"/>
</dbReference>
<protein>
    <submittedName>
        <fullName evidence="8">Acyl-phosphate glycerol 3-phosphate acyltransferase</fullName>
    </submittedName>
</protein>
<keyword evidence="6" id="KW-0472">Membrane</keyword>
<dbReference type="GO" id="GO:0003841">
    <property type="term" value="F:1-acylglycerol-3-phosphate O-acyltransferase activity"/>
    <property type="evidence" value="ECO:0007669"/>
    <property type="project" value="TreeGrafter"/>
</dbReference>
<keyword evidence="3 8" id="KW-0808">Transferase</keyword>
<evidence type="ECO:0000256" key="2">
    <source>
        <dbReference type="ARBA" id="ARBA00022516"/>
    </source>
</evidence>
<feature type="domain" description="Phospholipid/glycerol acyltransferase" evidence="7">
    <location>
        <begin position="107"/>
        <end position="219"/>
    </location>
</feature>
<evidence type="ECO:0000313" key="8">
    <source>
        <dbReference type="EMBL" id="OAK52666.1"/>
    </source>
</evidence>
<dbReference type="Proteomes" id="UP000077519">
    <property type="component" value="Unassembled WGS sequence"/>
</dbReference>
<evidence type="ECO:0000256" key="4">
    <source>
        <dbReference type="ARBA" id="ARBA00023098"/>
    </source>
</evidence>
<keyword evidence="4" id="KW-0443">Lipid metabolism</keyword>
<evidence type="ECO:0000256" key="5">
    <source>
        <dbReference type="ARBA" id="ARBA00023315"/>
    </source>
</evidence>
<sequence length="305" mass="32677">MTRRDVAATSAPPEIDHAWMPSSPCGDSCIGRDTSAVRTVVVVLRTLLAVTALMLLPILILVGVASPHARRSVTRFGARMLLFAIGIGLRVDDQRSVREKSRTEGGALVVAGHVSWTDVIVLTALRPATFVARGDLIDWPVLGVLARAMKVLPIHRRSLRALPGTVEQVADRLRAGGTVVAFPEATTWCGRAYGSFRPAMFQAAVDTETWVQPVRLRYVDASGEQTTSTCFVGDETIGQSISRIFRLKGIVAEVGLATPEPPGNDRRDLARRCEASVRSGDALSADLHGVIAGNVVLHSAMQQGA</sequence>
<gene>
    <name evidence="8" type="ORF">A3K89_07680</name>
</gene>
<dbReference type="RefSeq" id="WP_068428400.1">
    <property type="nucleotide sequence ID" value="NZ_LVHI01000023.1"/>
</dbReference>
<keyword evidence="6" id="KW-0812">Transmembrane</keyword>
<accession>A0A177YAW3</accession>
<dbReference type="GO" id="GO:0006654">
    <property type="term" value="P:phosphatidic acid biosynthetic process"/>
    <property type="evidence" value="ECO:0007669"/>
    <property type="project" value="TreeGrafter"/>
</dbReference>
<keyword evidence="6" id="KW-1133">Transmembrane helix</keyword>
<proteinExistence type="predicted"/>
<name>A0A177YAW3_9NOCA</name>
<feature type="transmembrane region" description="Helical" evidence="6">
    <location>
        <begin position="42"/>
        <end position="64"/>
    </location>
</feature>
<dbReference type="PANTHER" id="PTHR10434:SF64">
    <property type="entry name" value="1-ACYL-SN-GLYCEROL-3-PHOSPHATE ACYLTRANSFERASE-RELATED"/>
    <property type="match status" value="1"/>
</dbReference>
<reference evidence="8 9" key="1">
    <citation type="submission" date="2016-03" db="EMBL/GenBank/DDBJ databases">
        <title>Genome sequence of Rhodococcus kyotonensis KB10.</title>
        <authorList>
            <person name="Jeong H."/>
            <person name="Hong C.E."/>
            <person name="Jo S.H."/>
            <person name="Park J.M."/>
        </authorList>
    </citation>
    <scope>NUCLEOTIDE SEQUENCE [LARGE SCALE GENOMIC DNA]</scope>
    <source>
        <strain evidence="8 9">KB10</strain>
    </source>
</reference>
<evidence type="ECO:0000259" key="7">
    <source>
        <dbReference type="SMART" id="SM00563"/>
    </source>
</evidence>
<organism evidence="8 9">
    <name type="scientific">Rhodococcoides kyotonense</name>
    <dbReference type="NCBI Taxonomy" id="398843"/>
    <lineage>
        <taxon>Bacteria</taxon>
        <taxon>Bacillati</taxon>
        <taxon>Actinomycetota</taxon>
        <taxon>Actinomycetes</taxon>
        <taxon>Mycobacteriales</taxon>
        <taxon>Nocardiaceae</taxon>
        <taxon>Rhodococcoides</taxon>
    </lineage>
</organism>